<evidence type="ECO:0000256" key="12">
    <source>
        <dbReference type="ARBA" id="ARBA00023212"/>
    </source>
</evidence>
<dbReference type="GO" id="GO:0051639">
    <property type="term" value="P:actin filament network formation"/>
    <property type="evidence" value="ECO:0007669"/>
    <property type="project" value="TreeGrafter"/>
</dbReference>
<dbReference type="GO" id="GO:0030041">
    <property type="term" value="P:actin filament polymerization"/>
    <property type="evidence" value="ECO:0007669"/>
    <property type="project" value="TreeGrafter"/>
</dbReference>
<evidence type="ECO:0000256" key="13">
    <source>
        <dbReference type="ARBA" id="ARBA00023329"/>
    </source>
</evidence>
<feature type="domain" description="KIND" evidence="15">
    <location>
        <begin position="138"/>
        <end position="258"/>
    </location>
</feature>
<dbReference type="Gene3D" id="1.10.510.10">
    <property type="entry name" value="Transferase(Phosphotransferase) domain 1"/>
    <property type="match status" value="1"/>
</dbReference>
<evidence type="ECO:0000256" key="2">
    <source>
        <dbReference type="ARBA" id="ARBA00004245"/>
    </source>
</evidence>
<dbReference type="GO" id="GO:0040038">
    <property type="term" value="P:polar body extrusion after meiotic divisions"/>
    <property type="evidence" value="ECO:0007669"/>
    <property type="project" value="TreeGrafter"/>
</dbReference>
<dbReference type="GO" id="GO:0015031">
    <property type="term" value="P:protein transport"/>
    <property type="evidence" value="ECO:0007669"/>
    <property type="project" value="UniProtKB-KW"/>
</dbReference>
<keyword evidence="12" id="KW-0206">Cytoskeleton</keyword>
<evidence type="ECO:0000256" key="4">
    <source>
        <dbReference type="ARBA" id="ARBA00010956"/>
    </source>
</evidence>
<proteinExistence type="inferred from homology"/>
<dbReference type="GO" id="GO:0005886">
    <property type="term" value="C:plasma membrane"/>
    <property type="evidence" value="ECO:0007669"/>
    <property type="project" value="UniProtKB-SubCell"/>
</dbReference>
<sequence length="258" mass="28946">MTTDIQEALESHLGGGTVQKLEKNSDSRSKDVGINAFGSTGHLNTNNDAGVHECSKSNANSSIQKNKDTLKIPCPKTKKTTGIYQNSDSEDGFLSTSPDSLSSEQIPKAGHHTLTHDNVCVPRVPPPICLCTNSSGCVNLKNILESFKAPLSEEQAWAVIYQYISMYQRVAAAGEQYIFNNLEIPDTLDNMNLHRDGTVHCSWSEAERKEKERKMQEQQRQQQDRSEEHMGLETIFQWGKYLCKTHVNICQANYILWL</sequence>
<dbReference type="PANTHER" id="PTHR21345:SF3">
    <property type="entry name" value="PROTEIN SPIRE"/>
    <property type="match status" value="1"/>
</dbReference>
<evidence type="ECO:0000256" key="14">
    <source>
        <dbReference type="SAM" id="MobiDB-lite"/>
    </source>
</evidence>
<feature type="region of interest" description="Disordered" evidence="14">
    <location>
        <begin position="80"/>
        <end position="104"/>
    </location>
</feature>
<dbReference type="PROSITE" id="PS51377">
    <property type="entry name" value="KIND"/>
    <property type="match status" value="1"/>
</dbReference>
<dbReference type="GO" id="GO:0048193">
    <property type="term" value="P:Golgi vesicle transport"/>
    <property type="evidence" value="ECO:0007669"/>
    <property type="project" value="TreeGrafter"/>
</dbReference>
<dbReference type="VEuPathDB" id="VectorBase:GBRI024896"/>
<keyword evidence="17" id="KW-1185">Reference proteome</keyword>
<dbReference type="EnsemblMetazoa" id="GBRI024896-RA">
    <property type="protein sequence ID" value="GBRI024896-PA"/>
    <property type="gene ID" value="GBRI024896"/>
</dbReference>
<keyword evidence="13" id="KW-0968">Cytoplasmic vesicle</keyword>
<keyword evidence="11" id="KW-0009">Actin-binding</keyword>
<dbReference type="PANTHER" id="PTHR21345">
    <property type="entry name" value="SPIRE"/>
    <property type="match status" value="1"/>
</dbReference>
<evidence type="ECO:0000259" key="15">
    <source>
        <dbReference type="PROSITE" id="PS51377"/>
    </source>
</evidence>
<evidence type="ECO:0000256" key="9">
    <source>
        <dbReference type="ARBA" id="ARBA00022927"/>
    </source>
</evidence>
<dbReference type="GO" id="GO:0003779">
    <property type="term" value="F:actin binding"/>
    <property type="evidence" value="ECO:0007669"/>
    <property type="project" value="UniProtKB-KW"/>
</dbReference>
<reference evidence="16" key="2">
    <citation type="submission" date="2020-05" db="UniProtKB">
        <authorList>
            <consortium name="EnsemblMetazoa"/>
        </authorList>
    </citation>
    <scope>IDENTIFICATION</scope>
    <source>
        <strain evidence="16">IAEA</strain>
    </source>
</reference>
<dbReference type="AlphaFoldDB" id="A0A1A9WMD2"/>
<accession>A0A1A9WMD2</accession>
<dbReference type="GO" id="GO:0045010">
    <property type="term" value="P:actin nucleation"/>
    <property type="evidence" value="ECO:0007669"/>
    <property type="project" value="InterPro"/>
</dbReference>
<organism evidence="16 17">
    <name type="scientific">Glossina brevipalpis</name>
    <dbReference type="NCBI Taxonomy" id="37001"/>
    <lineage>
        <taxon>Eukaryota</taxon>
        <taxon>Metazoa</taxon>
        <taxon>Ecdysozoa</taxon>
        <taxon>Arthropoda</taxon>
        <taxon>Hexapoda</taxon>
        <taxon>Insecta</taxon>
        <taxon>Pterygota</taxon>
        <taxon>Neoptera</taxon>
        <taxon>Endopterygota</taxon>
        <taxon>Diptera</taxon>
        <taxon>Brachycera</taxon>
        <taxon>Muscomorpha</taxon>
        <taxon>Hippoboscoidea</taxon>
        <taxon>Glossinidae</taxon>
        <taxon>Glossina</taxon>
    </lineage>
</organism>
<evidence type="ECO:0000256" key="5">
    <source>
        <dbReference type="ARBA" id="ARBA00022448"/>
    </source>
</evidence>
<comment type="similarity">
    <text evidence="4">Belongs to the spire family.</text>
</comment>
<feature type="region of interest" description="Disordered" evidence="14">
    <location>
        <begin position="206"/>
        <end position="226"/>
    </location>
</feature>
<feature type="compositionally biased region" description="Polar residues" evidence="14">
    <location>
        <begin position="94"/>
        <end position="104"/>
    </location>
</feature>
<dbReference type="Proteomes" id="UP000091820">
    <property type="component" value="Unassembled WGS sequence"/>
</dbReference>
<keyword evidence="7" id="KW-0963">Cytoplasm</keyword>
<evidence type="ECO:0000313" key="17">
    <source>
        <dbReference type="Proteomes" id="UP000091820"/>
    </source>
</evidence>
<keyword evidence="10" id="KW-0472">Membrane</keyword>
<dbReference type="GO" id="GO:0005856">
    <property type="term" value="C:cytoskeleton"/>
    <property type="evidence" value="ECO:0007669"/>
    <property type="project" value="UniProtKB-SubCell"/>
</dbReference>
<dbReference type="GO" id="GO:0030659">
    <property type="term" value="C:cytoplasmic vesicle membrane"/>
    <property type="evidence" value="ECO:0007669"/>
    <property type="project" value="UniProtKB-SubCell"/>
</dbReference>
<evidence type="ECO:0000256" key="3">
    <source>
        <dbReference type="ARBA" id="ARBA00004413"/>
    </source>
</evidence>
<keyword evidence="9" id="KW-0653">Protein transport</keyword>
<dbReference type="Pfam" id="PF16474">
    <property type="entry name" value="KIND"/>
    <property type="match status" value="1"/>
</dbReference>
<comment type="subcellular location">
    <subcellularLocation>
        <location evidence="3">Cell membrane</location>
        <topology evidence="3">Peripheral membrane protein</topology>
        <orientation evidence="3">Cytoplasmic side</orientation>
    </subcellularLocation>
    <subcellularLocation>
        <location evidence="2">Cytoplasm</location>
        <location evidence="2">Cytoskeleton</location>
    </subcellularLocation>
    <subcellularLocation>
        <location evidence="1">Cytoplasmic vesicle membrane</location>
        <topology evidence="1">Peripheral membrane protein</topology>
        <orientation evidence="1">Cytoplasmic side</orientation>
    </subcellularLocation>
</comment>
<dbReference type="InterPro" id="IPR029901">
    <property type="entry name" value="Spire"/>
</dbReference>
<dbReference type="GO" id="GO:0008017">
    <property type="term" value="F:microtubule binding"/>
    <property type="evidence" value="ECO:0007669"/>
    <property type="project" value="TreeGrafter"/>
</dbReference>
<evidence type="ECO:0000256" key="11">
    <source>
        <dbReference type="ARBA" id="ARBA00023203"/>
    </source>
</evidence>
<protein>
    <submittedName>
        <fullName evidence="16">KIND domain-containing protein</fullName>
    </submittedName>
</protein>
<evidence type="ECO:0000256" key="1">
    <source>
        <dbReference type="ARBA" id="ARBA00004180"/>
    </source>
</evidence>
<dbReference type="GO" id="GO:0005938">
    <property type="term" value="C:cell cortex"/>
    <property type="evidence" value="ECO:0007669"/>
    <property type="project" value="TreeGrafter"/>
</dbReference>
<evidence type="ECO:0000256" key="6">
    <source>
        <dbReference type="ARBA" id="ARBA00022475"/>
    </source>
</evidence>
<evidence type="ECO:0000256" key="8">
    <source>
        <dbReference type="ARBA" id="ARBA00022737"/>
    </source>
</evidence>
<dbReference type="GO" id="GO:0036089">
    <property type="term" value="P:cleavage furrow formation"/>
    <property type="evidence" value="ECO:0007669"/>
    <property type="project" value="TreeGrafter"/>
</dbReference>
<name>A0A1A9WMD2_9MUSC</name>
<evidence type="ECO:0000256" key="10">
    <source>
        <dbReference type="ARBA" id="ARBA00023136"/>
    </source>
</evidence>
<keyword evidence="6" id="KW-1003">Cell membrane</keyword>
<reference evidence="17" key="1">
    <citation type="submission" date="2014-03" db="EMBL/GenBank/DDBJ databases">
        <authorList>
            <person name="Aksoy S."/>
            <person name="Warren W."/>
            <person name="Wilson R.K."/>
        </authorList>
    </citation>
    <scope>NUCLEOTIDE SEQUENCE [LARGE SCALE GENOMIC DNA]</scope>
    <source>
        <strain evidence="17">IAEA</strain>
    </source>
</reference>
<evidence type="ECO:0000313" key="16">
    <source>
        <dbReference type="EnsemblMetazoa" id="GBRI024896-PA"/>
    </source>
</evidence>
<dbReference type="GO" id="GO:0051295">
    <property type="term" value="P:establishment of meiotic spindle localization"/>
    <property type="evidence" value="ECO:0007669"/>
    <property type="project" value="TreeGrafter"/>
</dbReference>
<keyword evidence="8" id="KW-0677">Repeat</keyword>
<dbReference type="InterPro" id="IPR011019">
    <property type="entry name" value="KIND_dom"/>
</dbReference>
<evidence type="ECO:0000256" key="7">
    <source>
        <dbReference type="ARBA" id="ARBA00022490"/>
    </source>
</evidence>
<keyword evidence="5" id="KW-0813">Transport</keyword>